<dbReference type="InterPro" id="IPR051952">
    <property type="entry name" value="Golgi-autophagy_related"/>
</dbReference>
<evidence type="ECO:0000256" key="3">
    <source>
        <dbReference type="SAM" id="MobiDB-lite"/>
    </source>
</evidence>
<name>E4Z670_OIKDI</name>
<feature type="domain" description="GRIP" evidence="4">
    <location>
        <begin position="272"/>
        <end position="321"/>
    </location>
</feature>
<dbReference type="InterPro" id="IPR000237">
    <property type="entry name" value="GRIP_dom"/>
</dbReference>
<feature type="non-terminal residue" evidence="5">
    <location>
        <position position="1"/>
    </location>
</feature>
<dbReference type="Pfam" id="PF01465">
    <property type="entry name" value="GRIP"/>
    <property type="match status" value="1"/>
</dbReference>
<evidence type="ECO:0000256" key="1">
    <source>
        <dbReference type="ARBA" id="ARBA00023054"/>
    </source>
</evidence>
<dbReference type="Proteomes" id="UP000011014">
    <property type="component" value="Unassembled WGS sequence"/>
</dbReference>
<dbReference type="PANTHER" id="PTHR23157">
    <property type="entry name" value="GRIP AND COILED-COIL DOMAIN-CONTAINING PROTEIN 1"/>
    <property type="match status" value="1"/>
</dbReference>
<reference evidence="5" key="1">
    <citation type="journal article" date="2010" name="Science">
        <title>Plasticity of animal genome architecture unmasked by rapid evolution of a pelagic tunicate.</title>
        <authorList>
            <person name="Denoeud F."/>
            <person name="Henriet S."/>
            <person name="Mungpakdee S."/>
            <person name="Aury J.M."/>
            <person name="Da Silva C."/>
            <person name="Brinkmann H."/>
            <person name="Mikhaleva J."/>
            <person name="Olsen L.C."/>
            <person name="Jubin C."/>
            <person name="Canestro C."/>
            <person name="Bouquet J.M."/>
            <person name="Danks G."/>
            <person name="Poulain J."/>
            <person name="Campsteijn C."/>
            <person name="Adamski M."/>
            <person name="Cross I."/>
            <person name="Yadetie F."/>
            <person name="Muffato M."/>
            <person name="Louis A."/>
            <person name="Butcher S."/>
            <person name="Tsagkogeorga G."/>
            <person name="Konrad A."/>
            <person name="Singh S."/>
            <person name="Jensen M.F."/>
            <person name="Cong E.H."/>
            <person name="Eikeseth-Otteraa H."/>
            <person name="Noel B."/>
            <person name="Anthouard V."/>
            <person name="Porcel B.M."/>
            <person name="Kachouri-Lafond R."/>
            <person name="Nishino A."/>
            <person name="Ugolini M."/>
            <person name="Chourrout P."/>
            <person name="Nishida H."/>
            <person name="Aasland R."/>
            <person name="Huzurbazar S."/>
            <person name="Westhof E."/>
            <person name="Delsuc F."/>
            <person name="Lehrach H."/>
            <person name="Reinhardt R."/>
            <person name="Weissenbach J."/>
            <person name="Roy S.W."/>
            <person name="Artiguenave F."/>
            <person name="Postlethwait J.H."/>
            <person name="Manak J.R."/>
            <person name="Thompson E.M."/>
            <person name="Jaillon O."/>
            <person name="Du Pasquier L."/>
            <person name="Boudinot P."/>
            <person name="Liberles D.A."/>
            <person name="Volff J.N."/>
            <person name="Philippe H."/>
            <person name="Lenhard B."/>
            <person name="Roest Crollius H."/>
            <person name="Wincker P."/>
            <person name="Chourrout D."/>
        </authorList>
    </citation>
    <scope>NUCLEOTIDE SEQUENCE [LARGE SCALE GENOMIC DNA]</scope>
</reference>
<gene>
    <name evidence="5" type="ORF">GSOID_T00027776001</name>
</gene>
<protein>
    <recommendedName>
        <fullName evidence="4">GRIP domain-containing protein</fullName>
    </recommendedName>
</protein>
<dbReference type="AlphaFoldDB" id="E4Z670"/>
<keyword evidence="1 2" id="KW-0175">Coiled coil</keyword>
<feature type="coiled-coil region" evidence="2">
    <location>
        <begin position="6"/>
        <end position="272"/>
    </location>
</feature>
<evidence type="ECO:0000313" key="5">
    <source>
        <dbReference type="EMBL" id="CBY43198.1"/>
    </source>
</evidence>
<dbReference type="PROSITE" id="PS50913">
    <property type="entry name" value="GRIP"/>
    <property type="match status" value="1"/>
</dbReference>
<dbReference type="GO" id="GO:0005794">
    <property type="term" value="C:Golgi apparatus"/>
    <property type="evidence" value="ECO:0007669"/>
    <property type="project" value="TreeGrafter"/>
</dbReference>
<sequence length="349" mass="39397">TAVSENSSLSDENATLNNRLDEIQKNIGNAENRSEKAVSEVKEIEESLAVAVRLKTEASKALKIAEEELKSTQKKLCQVESLSESQSTELKCISSELKELRGELEAVNQKSTDFAKEKSSLLEQLRELREEKETIKANLLEKAEEERTKLISISTELEEKCARIEQNVVAAEELAGERLGQIVNLERETRKQQDIAEELRERLRFNEAELHKSLECVSAQKSDSEKAAKMSQKQVQELKKELQKVMDKEKELAEKENALEEEKARAIEEAANNGPEVDVDYLKHIVLRYITAPLHDREHILKALSQALAFSADDKKLVSDVLEYKKSWFGSKPPTPRGSIAPSIQSSKK</sequence>
<proteinExistence type="predicted"/>
<feature type="region of interest" description="Disordered" evidence="3">
    <location>
        <begin position="327"/>
        <end position="349"/>
    </location>
</feature>
<dbReference type="EMBL" id="FN657941">
    <property type="protein sequence ID" value="CBY43198.1"/>
    <property type="molecule type" value="Genomic_DNA"/>
</dbReference>
<dbReference type="SMART" id="SM00755">
    <property type="entry name" value="Grip"/>
    <property type="match status" value="1"/>
</dbReference>
<organism evidence="5">
    <name type="scientific">Oikopleura dioica</name>
    <name type="common">Tunicate</name>
    <dbReference type="NCBI Taxonomy" id="34765"/>
    <lineage>
        <taxon>Eukaryota</taxon>
        <taxon>Metazoa</taxon>
        <taxon>Chordata</taxon>
        <taxon>Tunicata</taxon>
        <taxon>Appendicularia</taxon>
        <taxon>Copelata</taxon>
        <taxon>Oikopleuridae</taxon>
        <taxon>Oikopleura</taxon>
    </lineage>
</organism>
<evidence type="ECO:0000256" key="2">
    <source>
        <dbReference type="SAM" id="Coils"/>
    </source>
</evidence>
<dbReference type="PANTHER" id="PTHR23157:SF24">
    <property type="entry name" value="GOLGIN SUBFAMILY A MEMBER 1"/>
    <property type="match status" value="1"/>
</dbReference>
<evidence type="ECO:0000259" key="4">
    <source>
        <dbReference type="PROSITE" id="PS50913"/>
    </source>
</evidence>
<accession>E4Z670</accession>